<dbReference type="Pfam" id="PF00630">
    <property type="entry name" value="Filamin"/>
    <property type="match status" value="1"/>
</dbReference>
<dbReference type="SMART" id="SM00557">
    <property type="entry name" value="IG_FLMN"/>
    <property type="match status" value="1"/>
</dbReference>
<dbReference type="PROSITE" id="PS50194">
    <property type="entry name" value="FILAMIN_REPEAT"/>
    <property type="match status" value="2"/>
</dbReference>
<feature type="non-terminal residue" evidence="4">
    <location>
        <position position="1"/>
    </location>
</feature>
<dbReference type="EMBL" id="SWJQ01002876">
    <property type="protein sequence ID" value="TRZ06131.1"/>
    <property type="molecule type" value="Genomic_DNA"/>
</dbReference>
<dbReference type="GO" id="GO:0051015">
    <property type="term" value="F:actin filament binding"/>
    <property type="evidence" value="ECO:0007669"/>
    <property type="project" value="InterPro"/>
</dbReference>
<keyword evidence="5" id="KW-1185">Reference proteome</keyword>
<dbReference type="AlphaFoldDB" id="A0A8K1D7Q9"/>
<organism evidence="4 5">
    <name type="scientific">Zosterops borbonicus</name>
    <dbReference type="NCBI Taxonomy" id="364589"/>
    <lineage>
        <taxon>Eukaryota</taxon>
        <taxon>Metazoa</taxon>
        <taxon>Chordata</taxon>
        <taxon>Craniata</taxon>
        <taxon>Vertebrata</taxon>
        <taxon>Euteleostomi</taxon>
        <taxon>Archelosauria</taxon>
        <taxon>Archosauria</taxon>
        <taxon>Dinosauria</taxon>
        <taxon>Saurischia</taxon>
        <taxon>Theropoda</taxon>
        <taxon>Coelurosauria</taxon>
        <taxon>Aves</taxon>
        <taxon>Neognathae</taxon>
        <taxon>Neoaves</taxon>
        <taxon>Telluraves</taxon>
        <taxon>Australaves</taxon>
        <taxon>Passeriformes</taxon>
        <taxon>Sylvioidea</taxon>
        <taxon>Zosteropidae</taxon>
        <taxon>Zosterops</taxon>
    </lineage>
</organism>
<evidence type="ECO:0000313" key="4">
    <source>
        <dbReference type="EMBL" id="TRZ06131.1"/>
    </source>
</evidence>
<evidence type="ECO:0000256" key="1">
    <source>
        <dbReference type="ARBA" id="ARBA00009238"/>
    </source>
</evidence>
<dbReference type="Gene3D" id="2.60.40.10">
    <property type="entry name" value="Immunoglobulins"/>
    <property type="match status" value="2"/>
</dbReference>
<dbReference type="InterPro" id="IPR014756">
    <property type="entry name" value="Ig_E-set"/>
</dbReference>
<feature type="repeat" description="Filamin" evidence="3">
    <location>
        <begin position="1"/>
        <end position="38"/>
    </location>
</feature>
<evidence type="ECO:0008006" key="6">
    <source>
        <dbReference type="Google" id="ProtNLM"/>
    </source>
</evidence>
<dbReference type="OrthoDB" id="9386528at2759"/>
<evidence type="ECO:0000256" key="2">
    <source>
        <dbReference type="ARBA" id="ARBA00022737"/>
    </source>
</evidence>
<dbReference type="GO" id="GO:0030036">
    <property type="term" value="P:actin cytoskeleton organization"/>
    <property type="evidence" value="ECO:0007669"/>
    <property type="project" value="InterPro"/>
</dbReference>
<gene>
    <name evidence="4" type="ORF">HGM15179_020976</name>
</gene>
<dbReference type="FunFam" id="2.60.40.10:FF:000001">
    <property type="entry name" value="Filamin-C isoform b"/>
    <property type="match status" value="1"/>
</dbReference>
<dbReference type="SUPFAM" id="SSF81296">
    <property type="entry name" value="E set domains"/>
    <property type="match status" value="2"/>
</dbReference>
<dbReference type="InterPro" id="IPR013783">
    <property type="entry name" value="Ig-like_fold"/>
</dbReference>
<dbReference type="Proteomes" id="UP000796761">
    <property type="component" value="Unassembled WGS sequence"/>
</dbReference>
<comment type="similarity">
    <text evidence="1">Belongs to the filamin family.</text>
</comment>
<dbReference type="PANTHER" id="PTHR38537:SF5">
    <property type="entry name" value="FILAMIN-A"/>
    <property type="match status" value="1"/>
</dbReference>
<evidence type="ECO:0000256" key="3">
    <source>
        <dbReference type="PROSITE-ProRule" id="PRU00087"/>
    </source>
</evidence>
<accession>A0A8K1D7Q9</accession>
<name>A0A8K1D7Q9_9PASS</name>
<protein>
    <recommendedName>
        <fullName evidence="6">Filamin C</fullName>
    </recommendedName>
</protein>
<comment type="caution">
    <text evidence="4">The sequence shown here is derived from an EMBL/GenBank/DDBJ whole genome shotgun (WGS) entry which is preliminary data.</text>
</comment>
<dbReference type="InterPro" id="IPR017868">
    <property type="entry name" value="Filamin/ABP280_repeat-like"/>
</dbReference>
<keyword evidence="2" id="KW-0677">Repeat</keyword>
<dbReference type="InterPro" id="IPR044801">
    <property type="entry name" value="Filamin"/>
</dbReference>
<reference evidence="4" key="1">
    <citation type="submission" date="2019-04" db="EMBL/GenBank/DDBJ databases">
        <title>Genome assembly of Zosterops borbonicus 15179.</title>
        <authorList>
            <person name="Leroy T."/>
            <person name="Anselmetti Y."/>
            <person name="Tilak M.-K."/>
            <person name="Nabholz B."/>
        </authorList>
    </citation>
    <scope>NUCLEOTIDE SEQUENCE</scope>
    <source>
        <strain evidence="4">HGM_15179</strain>
        <tissue evidence="4">Muscle</tissue>
    </source>
</reference>
<feature type="non-terminal residue" evidence="4">
    <location>
        <position position="133"/>
    </location>
</feature>
<dbReference type="InterPro" id="IPR001298">
    <property type="entry name" value="Filamin/ABP280_rpt"/>
</dbReference>
<sequence length="133" mass="13700">VKAQGPGLEASGVVLNKPTEFTVDAKHGGKGTLRVQMQVGVGAGSHPHKVKVFGPGVAKTGLKALEPTFFTVDCAEAGQGDVSIGIKCAPGVVGPAEADLDFDIIRNDNDTFTVKYTPRGAGLHTIMVLFAGQ</sequence>
<evidence type="ECO:0000313" key="5">
    <source>
        <dbReference type="Proteomes" id="UP000796761"/>
    </source>
</evidence>
<proteinExistence type="inferred from homology"/>
<feature type="repeat" description="Filamin" evidence="3">
    <location>
        <begin position="42"/>
        <end position="133"/>
    </location>
</feature>
<dbReference type="PANTHER" id="PTHR38537">
    <property type="entry name" value="JITTERBUG, ISOFORM N"/>
    <property type="match status" value="1"/>
</dbReference>